<dbReference type="GeneID" id="103640594"/>
<dbReference type="PROSITE" id="PS51257">
    <property type="entry name" value="PROKAR_LIPOPROTEIN"/>
    <property type="match status" value="1"/>
</dbReference>
<dbReference type="RefSeq" id="XP_008662017.1">
    <property type="nucleotide sequence ID" value="XM_008663795.2"/>
</dbReference>
<evidence type="ECO:0000256" key="3">
    <source>
        <dbReference type="ARBA" id="ARBA00011489"/>
    </source>
</evidence>
<evidence type="ECO:0000259" key="10">
    <source>
        <dbReference type="Pfam" id="PF04535"/>
    </source>
</evidence>
<feature type="compositionally biased region" description="Basic and acidic residues" evidence="9">
    <location>
        <begin position="1"/>
        <end position="10"/>
    </location>
</feature>
<dbReference type="GO" id="GO:0005886">
    <property type="term" value="C:plasma membrane"/>
    <property type="evidence" value="ECO:0007669"/>
    <property type="project" value="UniProtKB-SubCell"/>
</dbReference>
<dbReference type="FunCoup" id="A0A1D6KG40">
    <property type="interactions" value="950"/>
</dbReference>
<evidence type="ECO:0000256" key="8">
    <source>
        <dbReference type="RuleBase" id="RU361233"/>
    </source>
</evidence>
<dbReference type="OrthoDB" id="610574at2759"/>
<dbReference type="Proteomes" id="UP000007305">
    <property type="component" value="Chromosome 1"/>
</dbReference>
<evidence type="ECO:0000256" key="9">
    <source>
        <dbReference type="SAM" id="MobiDB-lite"/>
    </source>
</evidence>
<proteinExistence type="inferred from homology"/>
<protein>
    <recommendedName>
        <fullName evidence="8">CASP-like protein</fullName>
    </recommendedName>
</protein>
<dbReference type="EMBL" id="CM007647">
    <property type="protein sequence ID" value="ONM02054.1"/>
    <property type="molecule type" value="Genomic_DNA"/>
</dbReference>
<feature type="domain" description="Casparian strip membrane protein" evidence="10">
    <location>
        <begin position="46"/>
        <end position="189"/>
    </location>
</feature>
<organism evidence="11">
    <name type="scientific">Zea mays</name>
    <name type="common">Maize</name>
    <dbReference type="NCBI Taxonomy" id="4577"/>
    <lineage>
        <taxon>Eukaryota</taxon>
        <taxon>Viridiplantae</taxon>
        <taxon>Streptophyta</taxon>
        <taxon>Embryophyta</taxon>
        <taxon>Tracheophyta</taxon>
        <taxon>Spermatophyta</taxon>
        <taxon>Magnoliopsida</taxon>
        <taxon>Liliopsida</taxon>
        <taxon>Poales</taxon>
        <taxon>Poaceae</taxon>
        <taxon>PACMAD clade</taxon>
        <taxon>Panicoideae</taxon>
        <taxon>Andropogonodae</taxon>
        <taxon>Andropogoneae</taxon>
        <taxon>Tripsacinae</taxon>
        <taxon>Zea</taxon>
    </lineage>
</organism>
<dbReference type="InterPro" id="IPR006459">
    <property type="entry name" value="CASP/CASPL"/>
</dbReference>
<evidence type="ECO:0000313" key="13">
    <source>
        <dbReference type="Proteomes" id="UP000007305"/>
    </source>
</evidence>
<dbReference type="NCBIfam" id="TIGR01569">
    <property type="entry name" value="A_tha_TIGR01569"/>
    <property type="match status" value="1"/>
</dbReference>
<evidence type="ECO:0000256" key="5">
    <source>
        <dbReference type="ARBA" id="ARBA00022692"/>
    </source>
</evidence>
<feature type="transmembrane region" description="Helical" evidence="8">
    <location>
        <begin position="48"/>
        <end position="67"/>
    </location>
</feature>
<dbReference type="EnsemblPlants" id="Zm00001eb031580_T001">
    <property type="protein sequence ID" value="Zm00001eb031580_P001"/>
    <property type="gene ID" value="Zm00001eb031580"/>
</dbReference>
<dbReference type="AlphaFoldDB" id="A0A1D6KG40"/>
<gene>
    <name evidence="12" type="primary">LOC103640594</name>
    <name evidence="11" type="ORF">ZEAMMB73_Zm00001d031047</name>
</gene>
<dbReference type="PANTHER" id="PTHR36488">
    <property type="entry name" value="CASP-LIKE PROTEIN 1U1"/>
    <property type="match status" value="1"/>
</dbReference>
<keyword evidence="7 8" id="KW-0472">Membrane</keyword>
<dbReference type="OMA" id="HNLVMIA"/>
<reference evidence="12" key="3">
    <citation type="submission" date="2021-05" db="UniProtKB">
        <authorList>
            <consortium name="EnsemblPlants"/>
        </authorList>
    </citation>
    <scope>IDENTIFICATION</scope>
    <source>
        <strain evidence="12">cv. B73</strain>
    </source>
</reference>
<reference evidence="12" key="2">
    <citation type="submission" date="2019-07" db="EMBL/GenBank/DDBJ databases">
        <authorList>
            <person name="Seetharam A."/>
            <person name="Woodhouse M."/>
            <person name="Cannon E."/>
        </authorList>
    </citation>
    <scope>NUCLEOTIDE SEQUENCE [LARGE SCALE GENOMIC DNA]</scope>
    <source>
        <strain evidence="12">cv. B73</strain>
    </source>
</reference>
<dbReference type="InterPro" id="IPR044173">
    <property type="entry name" value="CASPL"/>
</dbReference>
<dbReference type="Gramene" id="Zm00001eb031580_T001">
    <property type="protein sequence ID" value="Zm00001eb031580_P001"/>
    <property type="gene ID" value="Zm00001eb031580"/>
</dbReference>
<dbReference type="PANTHER" id="PTHR36488:SF8">
    <property type="entry name" value="CASP-LIKE PROTEIN 1U1"/>
    <property type="match status" value="1"/>
</dbReference>
<evidence type="ECO:0000256" key="6">
    <source>
        <dbReference type="ARBA" id="ARBA00022989"/>
    </source>
</evidence>
<feature type="transmembrane region" description="Helical" evidence="8">
    <location>
        <begin position="131"/>
        <end position="151"/>
    </location>
</feature>
<dbReference type="KEGG" id="zma:103640594"/>
<evidence type="ECO:0000313" key="12">
    <source>
        <dbReference type="EnsemblPlants" id="Zm00001eb031580_P001"/>
    </source>
</evidence>
<feature type="transmembrane region" description="Helical" evidence="8">
    <location>
        <begin position="178"/>
        <end position="197"/>
    </location>
</feature>
<evidence type="ECO:0000256" key="7">
    <source>
        <dbReference type="ARBA" id="ARBA00023136"/>
    </source>
</evidence>
<evidence type="ECO:0000256" key="2">
    <source>
        <dbReference type="ARBA" id="ARBA00007651"/>
    </source>
</evidence>
<dbReference type="ExpressionAtlas" id="A0A1D6KG40">
    <property type="expression patterns" value="baseline and differential"/>
</dbReference>
<evidence type="ECO:0000256" key="1">
    <source>
        <dbReference type="ARBA" id="ARBA00004651"/>
    </source>
</evidence>
<name>A0A1D6KG40_MAIZE</name>
<evidence type="ECO:0000313" key="11">
    <source>
        <dbReference type="EMBL" id="ONM02054.1"/>
    </source>
</evidence>
<comment type="subunit">
    <text evidence="3 8">Homodimer and heterodimers.</text>
</comment>
<dbReference type="InterPro" id="IPR006702">
    <property type="entry name" value="CASP_dom"/>
</dbReference>
<comment type="subcellular location">
    <subcellularLocation>
        <location evidence="1 8">Cell membrane</location>
        <topology evidence="1 8">Multi-pass membrane protein</topology>
    </subcellularLocation>
</comment>
<sequence>MDLERGDKKPPPPAPRTAATTTTTTTTSACSGKKRPPLRDSLVALQPVLLRAAAALAAAAAAAVMALDAQSYTAVVAIVGTRPLTQTFTARFSDTPAFVYFVIANAIAAAYNLLVLLVRRRRTTASLVVRMLDMVVMALLATGAAAAASMAELGRNGNARARWNPMCDRFGSFCRRGGAALASSFVGVALMLALNLLSAASGAGC</sequence>
<dbReference type="Pfam" id="PF04535">
    <property type="entry name" value="CASP_dom"/>
    <property type="match status" value="1"/>
</dbReference>
<feature type="region of interest" description="Disordered" evidence="9">
    <location>
        <begin position="1"/>
        <end position="35"/>
    </location>
</feature>
<reference evidence="11 13" key="1">
    <citation type="submission" date="2015-12" db="EMBL/GenBank/DDBJ databases">
        <title>Update maize B73 reference genome by single molecule sequencing technologies.</title>
        <authorList>
            <consortium name="Maize Genome Sequencing Project"/>
            <person name="Ware D."/>
        </authorList>
    </citation>
    <scope>NUCLEOTIDE SEQUENCE [LARGE SCALE GENOMIC DNA]</scope>
    <source>
        <strain evidence="13">cv. B73</strain>
        <tissue evidence="11">Seedling</tissue>
    </source>
</reference>
<feature type="compositionally biased region" description="Low complexity" evidence="9">
    <location>
        <begin position="16"/>
        <end position="27"/>
    </location>
</feature>
<evidence type="ECO:0000256" key="4">
    <source>
        <dbReference type="ARBA" id="ARBA00022475"/>
    </source>
</evidence>
<keyword evidence="4 8" id="KW-1003">Cell membrane</keyword>
<keyword evidence="5 8" id="KW-0812">Transmembrane</keyword>
<keyword evidence="13" id="KW-1185">Reference proteome</keyword>
<accession>A0A1D6KG40</accession>
<comment type="similarity">
    <text evidence="2 8">Belongs to the Casparian strip membrane proteins (CASP) family.</text>
</comment>
<keyword evidence="6 8" id="KW-1133">Transmembrane helix</keyword>
<feature type="transmembrane region" description="Helical" evidence="8">
    <location>
        <begin position="97"/>
        <end position="119"/>
    </location>
</feature>